<accession>A0ABQ3NH18</accession>
<reference evidence="2" key="1">
    <citation type="submission" date="2020-09" db="EMBL/GenBank/DDBJ databases">
        <title>Whole genome shotgun sequence of Streptomyces cinnamonensis NBRC 15873.</title>
        <authorList>
            <person name="Komaki H."/>
            <person name="Tamura T."/>
        </authorList>
    </citation>
    <scope>NUCLEOTIDE SEQUENCE [LARGE SCALE GENOMIC DNA]</scope>
    <source>
        <strain evidence="2">NBRC 15873</strain>
    </source>
</reference>
<evidence type="ECO:0000313" key="2">
    <source>
        <dbReference type="Proteomes" id="UP000660554"/>
    </source>
</evidence>
<dbReference type="Proteomes" id="UP000660554">
    <property type="component" value="Unassembled WGS sequence"/>
</dbReference>
<keyword evidence="2" id="KW-1185">Reference proteome</keyword>
<comment type="caution">
    <text evidence="1">The sequence shown here is derived from an EMBL/GenBank/DDBJ whole genome shotgun (WGS) entry which is preliminary data.</text>
</comment>
<gene>
    <name evidence="1" type="ORF">Scinn_15450</name>
</gene>
<protein>
    <submittedName>
        <fullName evidence="1">Uncharacterized protein</fullName>
    </submittedName>
</protein>
<name>A0ABQ3NH18_STRVG</name>
<organism evidence="1 2">
    <name type="scientific">Streptomyces virginiae</name>
    <name type="common">Streptomyces cinnamonensis</name>
    <dbReference type="NCBI Taxonomy" id="1961"/>
    <lineage>
        <taxon>Bacteria</taxon>
        <taxon>Bacillati</taxon>
        <taxon>Actinomycetota</taxon>
        <taxon>Actinomycetes</taxon>
        <taxon>Kitasatosporales</taxon>
        <taxon>Streptomycetaceae</taxon>
        <taxon>Streptomyces</taxon>
    </lineage>
</organism>
<sequence length="55" mass="5828">MASAAAALPLPLRGEGDGCCGWLSDIALLRWLGRFLGPWPLPAARGPRSRSVLRA</sequence>
<dbReference type="EMBL" id="BNDV01000004">
    <property type="protein sequence ID" value="GHI12082.1"/>
    <property type="molecule type" value="Genomic_DNA"/>
</dbReference>
<evidence type="ECO:0000313" key="1">
    <source>
        <dbReference type="EMBL" id="GHI12082.1"/>
    </source>
</evidence>
<proteinExistence type="predicted"/>